<evidence type="ECO:0000256" key="1">
    <source>
        <dbReference type="SAM" id="Phobius"/>
    </source>
</evidence>
<reference evidence="2" key="1">
    <citation type="journal article" date="2015" name="Nature">
        <title>Complex archaea that bridge the gap between prokaryotes and eukaryotes.</title>
        <authorList>
            <person name="Spang A."/>
            <person name="Saw J.H."/>
            <person name="Jorgensen S.L."/>
            <person name="Zaremba-Niedzwiedzka K."/>
            <person name="Martijn J."/>
            <person name="Lind A.E."/>
            <person name="van Eijk R."/>
            <person name="Schleper C."/>
            <person name="Guy L."/>
            <person name="Ettema T.J."/>
        </authorList>
    </citation>
    <scope>NUCLEOTIDE SEQUENCE</scope>
</reference>
<accession>A0A0F9EB75</accession>
<protein>
    <submittedName>
        <fullName evidence="2">Uncharacterized protein</fullName>
    </submittedName>
</protein>
<feature type="transmembrane region" description="Helical" evidence="1">
    <location>
        <begin position="89"/>
        <end position="112"/>
    </location>
</feature>
<organism evidence="2">
    <name type="scientific">marine sediment metagenome</name>
    <dbReference type="NCBI Taxonomy" id="412755"/>
    <lineage>
        <taxon>unclassified sequences</taxon>
        <taxon>metagenomes</taxon>
        <taxon>ecological metagenomes</taxon>
    </lineage>
</organism>
<name>A0A0F9EB75_9ZZZZ</name>
<dbReference type="EMBL" id="LAZR01025645">
    <property type="protein sequence ID" value="KKL71268.1"/>
    <property type="molecule type" value="Genomic_DNA"/>
</dbReference>
<comment type="caution">
    <text evidence="2">The sequence shown here is derived from an EMBL/GenBank/DDBJ whole genome shotgun (WGS) entry which is preliminary data.</text>
</comment>
<feature type="transmembrane region" description="Helical" evidence="1">
    <location>
        <begin position="38"/>
        <end position="69"/>
    </location>
</feature>
<keyword evidence="1" id="KW-0812">Transmembrane</keyword>
<keyword evidence="1" id="KW-0472">Membrane</keyword>
<gene>
    <name evidence="2" type="ORF">LCGC14_2096640</name>
</gene>
<evidence type="ECO:0000313" key="2">
    <source>
        <dbReference type="EMBL" id="KKL71268.1"/>
    </source>
</evidence>
<proteinExistence type="predicted"/>
<dbReference type="AlphaFoldDB" id="A0A0F9EB75"/>
<keyword evidence="1" id="KW-1133">Transmembrane helix</keyword>
<sequence>MKIDRRSWHYRLLSKIYNNGWRNDYGVPKDLCRYMRKLVLTIVGFTVVIAIVVPTLIGGVILVPLMAIYSPDTVHEALSFIPSPVITTIVFIGMFIWLAAVIISLGMLGDYIGSKILNFRFPVNPKGKREKRVGIFAAWWRAHKEKVCPIIEFYEGEQNEH</sequence>